<accession>A0A9X0B930</accession>
<dbReference type="EMBL" id="JAPZBU010000008">
    <property type="protein sequence ID" value="KAJ5392588.1"/>
    <property type="molecule type" value="Genomic_DNA"/>
</dbReference>
<dbReference type="InterPro" id="IPR021858">
    <property type="entry name" value="Fun_TF"/>
</dbReference>
<name>A0A9X0B930_9EURO</name>
<reference evidence="1" key="1">
    <citation type="submission" date="2022-12" db="EMBL/GenBank/DDBJ databases">
        <authorList>
            <person name="Petersen C."/>
        </authorList>
    </citation>
    <scope>NUCLEOTIDE SEQUENCE</scope>
    <source>
        <strain evidence="1">IBT 29677</strain>
    </source>
</reference>
<dbReference type="RefSeq" id="XP_056488266.1">
    <property type="nucleotide sequence ID" value="XM_056632715.1"/>
</dbReference>
<organism evidence="1 2">
    <name type="scientific">Penicillium cosmopolitanum</name>
    <dbReference type="NCBI Taxonomy" id="1131564"/>
    <lineage>
        <taxon>Eukaryota</taxon>
        <taxon>Fungi</taxon>
        <taxon>Dikarya</taxon>
        <taxon>Ascomycota</taxon>
        <taxon>Pezizomycotina</taxon>
        <taxon>Eurotiomycetes</taxon>
        <taxon>Eurotiomycetidae</taxon>
        <taxon>Eurotiales</taxon>
        <taxon>Aspergillaceae</taxon>
        <taxon>Penicillium</taxon>
    </lineage>
</organism>
<dbReference type="AlphaFoldDB" id="A0A9X0B930"/>
<dbReference type="OrthoDB" id="39175at2759"/>
<dbReference type="Proteomes" id="UP001147747">
    <property type="component" value="Unassembled WGS sequence"/>
</dbReference>
<evidence type="ECO:0008006" key="3">
    <source>
        <dbReference type="Google" id="ProtNLM"/>
    </source>
</evidence>
<protein>
    <recommendedName>
        <fullName evidence="3">Transcription factor domain-containing protein</fullName>
    </recommendedName>
</protein>
<dbReference type="Pfam" id="PF11951">
    <property type="entry name" value="Fungal_trans_2"/>
    <property type="match status" value="1"/>
</dbReference>
<keyword evidence="2" id="KW-1185">Reference proteome</keyword>
<dbReference type="GeneID" id="81371695"/>
<reference evidence="1" key="2">
    <citation type="journal article" date="2023" name="IMA Fungus">
        <title>Comparative genomic study of the Penicillium genus elucidates a diverse pangenome and 15 lateral gene transfer events.</title>
        <authorList>
            <person name="Petersen C."/>
            <person name="Sorensen T."/>
            <person name="Nielsen M.R."/>
            <person name="Sondergaard T.E."/>
            <person name="Sorensen J.L."/>
            <person name="Fitzpatrick D.A."/>
            <person name="Frisvad J.C."/>
            <person name="Nielsen K.L."/>
        </authorList>
    </citation>
    <scope>NUCLEOTIDE SEQUENCE</scope>
    <source>
        <strain evidence="1">IBT 29677</strain>
    </source>
</reference>
<gene>
    <name evidence="1" type="ORF">N7509_008078</name>
</gene>
<proteinExistence type="predicted"/>
<comment type="caution">
    <text evidence="1">The sequence shown here is derived from an EMBL/GenBank/DDBJ whole genome shotgun (WGS) entry which is preliminary data.</text>
</comment>
<evidence type="ECO:0000313" key="2">
    <source>
        <dbReference type="Proteomes" id="UP001147747"/>
    </source>
</evidence>
<evidence type="ECO:0000313" key="1">
    <source>
        <dbReference type="EMBL" id="KAJ5392588.1"/>
    </source>
</evidence>
<sequence length="378" mass="43138">MEYQSLAIKHLHADLSRTSCWDEELIFVIFMLGLSTSWHVVTDLGIVHLKAIQQAIHEPNFRRKCDSQILKFFKEALVYWEMVISSVHDDVVVHNDLIANTTPVLGPLHDSHMFLPGSTPQIMPHPWTGIAAGPQILFARAVHCIRQARSFDPVGSRPESIGNPLDRFLGTLNELESDIWKMRLPALHEIASTGDRNTPAIHHLLVAEAYMYATMYQLYYIFRNLRLRRFTLMGGILGNESLLQDSWALYQEKSWNCLSQTPCGSERWVKLLGRNVILRLEQIQDTSGTCCVHPLLLLVGSTSLSVIPELEESLEVREVFRVRRFVLDRVSQVSASKLSEPVFQVHSVILEIFRRLDLGLEVFWMDILNALDFVTIIG</sequence>